<protein>
    <submittedName>
        <fullName evidence="1">Os08g0526550 protein</fullName>
    </submittedName>
</protein>
<dbReference type="EMBL" id="AP014964">
    <property type="protein sequence ID" value="BAT06349.1"/>
    <property type="molecule type" value="Genomic_DNA"/>
</dbReference>
<reference evidence="1 2" key="2">
    <citation type="journal article" date="2013" name="Plant Cell Physiol.">
        <title>Rice Annotation Project Database (RAP-DB): an integrative and interactive database for rice genomics.</title>
        <authorList>
            <person name="Sakai H."/>
            <person name="Lee S.S."/>
            <person name="Tanaka T."/>
            <person name="Numa H."/>
            <person name="Kim J."/>
            <person name="Kawahara Y."/>
            <person name="Wakimoto H."/>
            <person name="Yang C.C."/>
            <person name="Iwamoto M."/>
            <person name="Abe T."/>
            <person name="Yamada Y."/>
            <person name="Muto A."/>
            <person name="Inokuchi H."/>
            <person name="Ikemura T."/>
            <person name="Matsumoto T."/>
            <person name="Sasaki T."/>
            <person name="Itoh T."/>
        </authorList>
    </citation>
    <scope>NUCLEOTIDE SEQUENCE [LARGE SCALE GENOMIC DNA]</scope>
    <source>
        <strain evidence="2">cv. Nipponbare</strain>
    </source>
</reference>
<dbReference type="AlphaFoldDB" id="A0A0P0XHV9"/>
<accession>A0A0P0XHV9</accession>
<proteinExistence type="predicted"/>
<evidence type="ECO:0000313" key="2">
    <source>
        <dbReference type="Proteomes" id="UP000059680"/>
    </source>
</evidence>
<keyword evidence="2" id="KW-1185">Reference proteome</keyword>
<dbReference type="InParanoid" id="A0A0P0XHV9"/>
<evidence type="ECO:0000313" key="1">
    <source>
        <dbReference type="EMBL" id="BAT06349.1"/>
    </source>
</evidence>
<sequence>MGSVVSSAYAALRSFVDARIEKVGWWAWPMGERRRERPKTDAEFAARIAWIIEQSNRCNHRGRRHREEEEEEEEERPVGWWAWLMGERRQDRPQTDAELAARIAQSHRCNYRHPRYRIDKQQSPRDR</sequence>
<dbReference type="Proteomes" id="UP000059680">
    <property type="component" value="Chromosome 8"/>
</dbReference>
<reference evidence="2" key="1">
    <citation type="journal article" date="2005" name="Nature">
        <title>The map-based sequence of the rice genome.</title>
        <authorList>
            <consortium name="International rice genome sequencing project (IRGSP)"/>
            <person name="Matsumoto T."/>
            <person name="Wu J."/>
            <person name="Kanamori H."/>
            <person name="Katayose Y."/>
            <person name="Fujisawa M."/>
            <person name="Namiki N."/>
            <person name="Mizuno H."/>
            <person name="Yamamoto K."/>
            <person name="Antonio B.A."/>
            <person name="Baba T."/>
            <person name="Sakata K."/>
            <person name="Nagamura Y."/>
            <person name="Aoki H."/>
            <person name="Arikawa K."/>
            <person name="Arita K."/>
            <person name="Bito T."/>
            <person name="Chiden Y."/>
            <person name="Fujitsuka N."/>
            <person name="Fukunaka R."/>
            <person name="Hamada M."/>
            <person name="Harada C."/>
            <person name="Hayashi A."/>
            <person name="Hijishita S."/>
            <person name="Honda M."/>
            <person name="Hosokawa S."/>
            <person name="Ichikawa Y."/>
            <person name="Idonuma A."/>
            <person name="Iijima M."/>
            <person name="Ikeda M."/>
            <person name="Ikeno M."/>
            <person name="Ito K."/>
            <person name="Ito S."/>
            <person name="Ito T."/>
            <person name="Ito Y."/>
            <person name="Ito Y."/>
            <person name="Iwabuchi A."/>
            <person name="Kamiya K."/>
            <person name="Karasawa W."/>
            <person name="Kurita K."/>
            <person name="Katagiri S."/>
            <person name="Kikuta A."/>
            <person name="Kobayashi H."/>
            <person name="Kobayashi N."/>
            <person name="Machita K."/>
            <person name="Maehara T."/>
            <person name="Masukawa M."/>
            <person name="Mizubayashi T."/>
            <person name="Mukai Y."/>
            <person name="Nagasaki H."/>
            <person name="Nagata Y."/>
            <person name="Naito S."/>
            <person name="Nakashima M."/>
            <person name="Nakama Y."/>
            <person name="Nakamichi Y."/>
            <person name="Nakamura M."/>
            <person name="Meguro A."/>
            <person name="Negishi M."/>
            <person name="Ohta I."/>
            <person name="Ohta T."/>
            <person name="Okamoto M."/>
            <person name="Ono N."/>
            <person name="Saji S."/>
            <person name="Sakaguchi M."/>
            <person name="Sakai K."/>
            <person name="Shibata M."/>
            <person name="Shimokawa T."/>
            <person name="Song J."/>
            <person name="Takazaki Y."/>
            <person name="Terasawa K."/>
            <person name="Tsugane M."/>
            <person name="Tsuji K."/>
            <person name="Ueda S."/>
            <person name="Waki K."/>
            <person name="Yamagata H."/>
            <person name="Yamamoto M."/>
            <person name="Yamamoto S."/>
            <person name="Yamane H."/>
            <person name="Yoshiki S."/>
            <person name="Yoshihara R."/>
            <person name="Yukawa K."/>
            <person name="Zhong H."/>
            <person name="Yano M."/>
            <person name="Yuan Q."/>
            <person name="Ouyang S."/>
            <person name="Liu J."/>
            <person name="Jones K.M."/>
            <person name="Gansberger K."/>
            <person name="Moffat K."/>
            <person name="Hill J."/>
            <person name="Bera J."/>
            <person name="Fadrosh D."/>
            <person name="Jin S."/>
            <person name="Johri S."/>
            <person name="Kim M."/>
            <person name="Overton L."/>
            <person name="Reardon M."/>
            <person name="Tsitrin T."/>
            <person name="Vuong H."/>
            <person name="Weaver B."/>
            <person name="Ciecko A."/>
            <person name="Tallon L."/>
            <person name="Jackson J."/>
            <person name="Pai G."/>
            <person name="Aken S.V."/>
            <person name="Utterback T."/>
            <person name="Reidmuller S."/>
            <person name="Feldblyum T."/>
            <person name="Hsiao J."/>
            <person name="Zismann V."/>
            <person name="Iobst S."/>
            <person name="de Vazeille A.R."/>
            <person name="Buell C.R."/>
            <person name="Ying K."/>
            <person name="Li Y."/>
            <person name="Lu T."/>
            <person name="Huang Y."/>
            <person name="Zhao Q."/>
            <person name="Feng Q."/>
            <person name="Zhang L."/>
            <person name="Zhu J."/>
            <person name="Weng Q."/>
            <person name="Mu J."/>
            <person name="Lu Y."/>
            <person name="Fan D."/>
            <person name="Liu Y."/>
            <person name="Guan J."/>
            <person name="Zhang Y."/>
            <person name="Yu S."/>
            <person name="Liu X."/>
            <person name="Zhang Y."/>
            <person name="Hong G."/>
            <person name="Han B."/>
            <person name="Choisne N."/>
            <person name="Demange N."/>
            <person name="Orjeda G."/>
            <person name="Samain S."/>
            <person name="Cattolico L."/>
            <person name="Pelletier E."/>
            <person name="Couloux A."/>
            <person name="Segurens B."/>
            <person name="Wincker P."/>
            <person name="D'Hont A."/>
            <person name="Scarpelli C."/>
            <person name="Weissenbach J."/>
            <person name="Salanoubat M."/>
            <person name="Quetier F."/>
            <person name="Yu Y."/>
            <person name="Kim H.R."/>
            <person name="Rambo T."/>
            <person name="Currie J."/>
            <person name="Collura K."/>
            <person name="Luo M."/>
            <person name="Yang T."/>
            <person name="Ammiraju J.S.S."/>
            <person name="Engler F."/>
            <person name="Soderlund C."/>
            <person name="Wing R.A."/>
            <person name="Palmer L.E."/>
            <person name="de la Bastide M."/>
            <person name="Spiegel L."/>
            <person name="Nascimento L."/>
            <person name="Zutavern T."/>
            <person name="O'Shaughnessy A."/>
            <person name="Dike S."/>
            <person name="Dedhia N."/>
            <person name="Preston R."/>
            <person name="Balija V."/>
            <person name="McCombie W.R."/>
            <person name="Chow T."/>
            <person name="Chen H."/>
            <person name="Chung M."/>
            <person name="Chen C."/>
            <person name="Shaw J."/>
            <person name="Wu H."/>
            <person name="Hsiao K."/>
            <person name="Chao Y."/>
            <person name="Chu M."/>
            <person name="Cheng C."/>
            <person name="Hour A."/>
            <person name="Lee P."/>
            <person name="Lin S."/>
            <person name="Lin Y."/>
            <person name="Liou J."/>
            <person name="Liu S."/>
            <person name="Hsing Y."/>
            <person name="Raghuvanshi S."/>
            <person name="Mohanty A."/>
            <person name="Bharti A.K."/>
            <person name="Gaur A."/>
            <person name="Gupta V."/>
            <person name="Kumar D."/>
            <person name="Ravi V."/>
            <person name="Vij S."/>
            <person name="Kapur A."/>
            <person name="Khurana P."/>
            <person name="Khurana P."/>
            <person name="Khurana J.P."/>
            <person name="Tyagi A.K."/>
            <person name="Gaikwad K."/>
            <person name="Singh A."/>
            <person name="Dalal V."/>
            <person name="Srivastava S."/>
            <person name="Dixit A."/>
            <person name="Pal A.K."/>
            <person name="Ghazi I.A."/>
            <person name="Yadav M."/>
            <person name="Pandit A."/>
            <person name="Bhargava A."/>
            <person name="Sureshbabu K."/>
            <person name="Batra K."/>
            <person name="Sharma T.R."/>
            <person name="Mohapatra T."/>
            <person name="Singh N.K."/>
            <person name="Messing J."/>
            <person name="Nelson A.B."/>
            <person name="Fuks G."/>
            <person name="Kavchok S."/>
            <person name="Keizer G."/>
            <person name="Linton E."/>
            <person name="Llaca V."/>
            <person name="Song R."/>
            <person name="Tanyolac B."/>
            <person name="Young S."/>
            <person name="Ho-Il K."/>
            <person name="Hahn J.H."/>
            <person name="Sangsakoo G."/>
            <person name="Vanavichit A."/>
            <person name="de Mattos Luiz.A.T."/>
            <person name="Zimmer P.D."/>
            <person name="Malone G."/>
            <person name="Dellagostin O."/>
            <person name="de Oliveira A.C."/>
            <person name="Bevan M."/>
            <person name="Bancroft I."/>
            <person name="Minx P."/>
            <person name="Cordum H."/>
            <person name="Wilson R."/>
            <person name="Cheng Z."/>
            <person name="Jin W."/>
            <person name="Jiang J."/>
            <person name="Leong S.A."/>
            <person name="Iwama H."/>
            <person name="Gojobori T."/>
            <person name="Itoh T."/>
            <person name="Niimura Y."/>
            <person name="Fujii Y."/>
            <person name="Habara T."/>
            <person name="Sakai H."/>
            <person name="Sato Y."/>
            <person name="Wilson G."/>
            <person name="Kumar K."/>
            <person name="McCouch S."/>
            <person name="Juretic N."/>
            <person name="Hoen D."/>
            <person name="Wright S."/>
            <person name="Bruskiewich R."/>
            <person name="Bureau T."/>
            <person name="Miyao A."/>
            <person name="Hirochika H."/>
            <person name="Nishikawa T."/>
            <person name="Kadowaki K."/>
            <person name="Sugiura M."/>
            <person name="Burr B."/>
            <person name="Sasaki T."/>
        </authorList>
    </citation>
    <scope>NUCLEOTIDE SEQUENCE [LARGE SCALE GENOMIC DNA]</scope>
    <source>
        <strain evidence="2">cv. Nipponbare</strain>
    </source>
</reference>
<dbReference type="FunCoup" id="A0A0P0XHV9">
    <property type="interactions" value="126"/>
</dbReference>
<reference evidence="1 2" key="3">
    <citation type="journal article" date="2013" name="Rice">
        <title>Improvement of the Oryza sativa Nipponbare reference genome using next generation sequence and optical map data.</title>
        <authorList>
            <person name="Kawahara Y."/>
            <person name="de la Bastide M."/>
            <person name="Hamilton J.P."/>
            <person name="Kanamori H."/>
            <person name="McCombie W.R."/>
            <person name="Ouyang S."/>
            <person name="Schwartz D.C."/>
            <person name="Tanaka T."/>
            <person name="Wu J."/>
            <person name="Zhou S."/>
            <person name="Childs K.L."/>
            <person name="Davidson R.M."/>
            <person name="Lin H."/>
            <person name="Quesada-Ocampo L."/>
            <person name="Vaillancourt B."/>
            <person name="Sakai H."/>
            <person name="Lee S.S."/>
            <person name="Kim J."/>
            <person name="Numa H."/>
            <person name="Itoh T."/>
            <person name="Buell C.R."/>
            <person name="Matsumoto T."/>
        </authorList>
    </citation>
    <scope>NUCLEOTIDE SEQUENCE [LARGE SCALE GENOMIC DNA]</scope>
    <source>
        <strain evidence="2">cv. Nipponbare</strain>
    </source>
</reference>
<gene>
    <name evidence="1" type="ordered locus">Os08g0526550</name>
    <name evidence="1" type="ORF">OSNPB_080526550</name>
</gene>
<name>A0A0P0XHV9_ORYSJ</name>
<dbReference type="PaxDb" id="39947-A0A0P0XHV9"/>
<organism evidence="1 2">
    <name type="scientific">Oryza sativa subsp. japonica</name>
    <name type="common">Rice</name>
    <dbReference type="NCBI Taxonomy" id="39947"/>
    <lineage>
        <taxon>Eukaryota</taxon>
        <taxon>Viridiplantae</taxon>
        <taxon>Streptophyta</taxon>
        <taxon>Embryophyta</taxon>
        <taxon>Tracheophyta</taxon>
        <taxon>Spermatophyta</taxon>
        <taxon>Magnoliopsida</taxon>
        <taxon>Liliopsida</taxon>
        <taxon>Poales</taxon>
        <taxon>Poaceae</taxon>
        <taxon>BOP clade</taxon>
        <taxon>Oryzoideae</taxon>
        <taxon>Oryzeae</taxon>
        <taxon>Oryzinae</taxon>
        <taxon>Oryza</taxon>
        <taxon>Oryza sativa</taxon>
    </lineage>
</organism>